<feature type="transmembrane region" description="Helical" evidence="1">
    <location>
        <begin position="27"/>
        <end position="49"/>
    </location>
</feature>
<keyword evidence="1" id="KW-0812">Transmembrane</keyword>
<dbReference type="InterPro" id="IPR036514">
    <property type="entry name" value="SGNH_hydro_sf"/>
</dbReference>
<dbReference type="Gene3D" id="3.40.50.1110">
    <property type="entry name" value="SGNH hydrolase"/>
    <property type="match status" value="1"/>
</dbReference>
<organism evidence="2 3">
    <name type="scientific">Bradyrhizobium xenonodulans</name>
    <dbReference type="NCBI Taxonomy" id="2736875"/>
    <lineage>
        <taxon>Bacteria</taxon>
        <taxon>Pseudomonadati</taxon>
        <taxon>Pseudomonadota</taxon>
        <taxon>Alphaproteobacteria</taxon>
        <taxon>Hyphomicrobiales</taxon>
        <taxon>Nitrobacteraceae</taxon>
        <taxon>Bradyrhizobium</taxon>
    </lineage>
</organism>
<proteinExistence type="predicted"/>
<keyword evidence="3" id="KW-1185">Reference proteome</keyword>
<accession>A0ABY7MM46</accession>
<evidence type="ECO:0000313" key="2">
    <source>
        <dbReference type="EMBL" id="WBL77732.1"/>
    </source>
</evidence>
<reference evidence="2" key="1">
    <citation type="submission" date="2021-12" db="EMBL/GenBank/DDBJ databases">
        <title>Bradyrhizobium xenonodulans sp. nov.</title>
        <authorList>
            <person name="Claassens R."/>
            <person name="Venter S.N."/>
            <person name="Beukes C.W."/>
            <person name="Stepkowski T."/>
            <person name="Steenkamp E.T."/>
        </authorList>
    </citation>
    <scope>NUCLEOTIDE SEQUENCE</scope>
    <source>
        <strain evidence="2">14AB</strain>
    </source>
</reference>
<evidence type="ECO:0000313" key="3">
    <source>
        <dbReference type="Proteomes" id="UP001179614"/>
    </source>
</evidence>
<dbReference type="RefSeq" id="WP_270163031.1">
    <property type="nucleotide sequence ID" value="NZ_CP089391.1"/>
</dbReference>
<dbReference type="Proteomes" id="UP001179614">
    <property type="component" value="Chromosome"/>
</dbReference>
<protein>
    <recommendedName>
        <fullName evidence="4">SGNH/GDSL hydrolase family protein</fullName>
    </recommendedName>
</protein>
<keyword evidence="1" id="KW-1133">Transmembrane helix</keyword>
<evidence type="ECO:0000256" key="1">
    <source>
        <dbReference type="SAM" id="Phobius"/>
    </source>
</evidence>
<sequence>MGADDALLRTSVARMRVIRLTALLNEIWVILGVALLLLTILEVSLTSYYERADKRERQSAAKAAANSGVYANADLAEEYFKELTDAKHRTWAPYTQTREADYKGKFINVNDGTRRTWDSEAINDDRSTGLKIFFFGGSTLWGLGSRDDFTIPSLVAKMLAENGIGAKVTNYAVIGDVTTQSLIRFVIELRKRNVPDLVVFYSGSVEAFSACYEGEPGVPLGNSNLEKRPPKKEEKARISIRLENFALIRLLTGKTQLAGCSKKLDVLSDGALDVYLGNVRFIEAISRSLSFKTLFYLEPQLSDKTHRTKYEEDQLLKSEKRLPGKNDLYSLMRSKLVKREDQSLEKNVIHDLRTIFSDVASPIYMDGGHYGEDGNERISRKIAADILALYAPVK</sequence>
<gene>
    <name evidence="2" type="ORF">I3J27_32720</name>
</gene>
<keyword evidence="1" id="KW-0472">Membrane</keyword>
<evidence type="ECO:0008006" key="4">
    <source>
        <dbReference type="Google" id="ProtNLM"/>
    </source>
</evidence>
<dbReference type="EMBL" id="CP089391">
    <property type="protein sequence ID" value="WBL77732.1"/>
    <property type="molecule type" value="Genomic_DNA"/>
</dbReference>
<name>A0ABY7MM46_9BRAD</name>
<dbReference type="SUPFAM" id="SSF52266">
    <property type="entry name" value="SGNH hydrolase"/>
    <property type="match status" value="1"/>
</dbReference>